<dbReference type="InterPro" id="IPR003779">
    <property type="entry name" value="CMD-like"/>
</dbReference>
<keyword evidence="3" id="KW-1185">Reference proteome</keyword>
<dbReference type="PANTHER" id="PTHR34846">
    <property type="entry name" value="4-CARBOXYMUCONOLACTONE DECARBOXYLASE FAMILY PROTEIN (AFU_ORTHOLOGUE AFUA_6G11590)"/>
    <property type="match status" value="1"/>
</dbReference>
<dbReference type="PANTHER" id="PTHR34846:SF11">
    <property type="entry name" value="4-CARBOXYMUCONOLACTONE DECARBOXYLASE FAMILY PROTEIN (AFU_ORTHOLOGUE AFUA_6G11590)"/>
    <property type="match status" value="1"/>
</dbReference>
<name>A0ABW0NF35_9BURK</name>
<reference evidence="3" key="1">
    <citation type="journal article" date="2019" name="Int. J. Syst. Evol. Microbiol.">
        <title>The Global Catalogue of Microorganisms (GCM) 10K type strain sequencing project: providing services to taxonomists for standard genome sequencing and annotation.</title>
        <authorList>
            <consortium name="The Broad Institute Genomics Platform"/>
            <consortium name="The Broad Institute Genome Sequencing Center for Infectious Disease"/>
            <person name="Wu L."/>
            <person name="Ma J."/>
        </authorList>
    </citation>
    <scope>NUCLEOTIDE SEQUENCE [LARGE SCALE GENOMIC DNA]</scope>
    <source>
        <strain evidence="3">CCUG 57401</strain>
    </source>
</reference>
<proteinExistence type="predicted"/>
<organism evidence="2 3">
    <name type="scientific">Caenimonas terrae</name>
    <dbReference type="NCBI Taxonomy" id="696074"/>
    <lineage>
        <taxon>Bacteria</taxon>
        <taxon>Pseudomonadati</taxon>
        <taxon>Pseudomonadota</taxon>
        <taxon>Betaproteobacteria</taxon>
        <taxon>Burkholderiales</taxon>
        <taxon>Comamonadaceae</taxon>
        <taxon>Caenimonas</taxon>
    </lineage>
</organism>
<dbReference type="InterPro" id="IPR029032">
    <property type="entry name" value="AhpD-like"/>
</dbReference>
<gene>
    <name evidence="2" type="ORF">ACFPOE_13440</name>
</gene>
<dbReference type="Proteomes" id="UP001596037">
    <property type="component" value="Unassembled WGS sequence"/>
</dbReference>
<sequence length="172" mass="18783">MRIEPIVPGSRPELAALEAQIVAERGRISPLYQVLLHSPPLAHGWEQMLSAVRNRNSLPAGLRELLILRVAVLNDAPYEFEAHVPHALQAGVAQQTIAAMREQPLPAQLALSEAERAALDYADAMTGAIAVPDALFARVRQHYQGQQLVDLTATVAAYNMVSRFLEALQIGH</sequence>
<evidence type="ECO:0000259" key="1">
    <source>
        <dbReference type="Pfam" id="PF02627"/>
    </source>
</evidence>
<dbReference type="EMBL" id="JBHSMF010000006">
    <property type="protein sequence ID" value="MFC5498544.1"/>
    <property type="molecule type" value="Genomic_DNA"/>
</dbReference>
<evidence type="ECO:0000313" key="3">
    <source>
        <dbReference type="Proteomes" id="UP001596037"/>
    </source>
</evidence>
<dbReference type="RefSeq" id="WP_376850594.1">
    <property type="nucleotide sequence ID" value="NZ_JBHSMF010000006.1"/>
</dbReference>
<feature type="domain" description="Carboxymuconolactone decarboxylase-like" evidence="1">
    <location>
        <begin position="39"/>
        <end position="123"/>
    </location>
</feature>
<protein>
    <submittedName>
        <fullName evidence="2">Carboxymuconolactone decarboxylase family protein</fullName>
    </submittedName>
</protein>
<comment type="caution">
    <text evidence="2">The sequence shown here is derived from an EMBL/GenBank/DDBJ whole genome shotgun (WGS) entry which is preliminary data.</text>
</comment>
<evidence type="ECO:0000313" key="2">
    <source>
        <dbReference type="EMBL" id="MFC5498544.1"/>
    </source>
</evidence>
<dbReference type="SUPFAM" id="SSF69118">
    <property type="entry name" value="AhpD-like"/>
    <property type="match status" value="1"/>
</dbReference>
<accession>A0ABW0NF35</accession>
<dbReference type="Pfam" id="PF02627">
    <property type="entry name" value="CMD"/>
    <property type="match status" value="1"/>
</dbReference>
<dbReference type="Gene3D" id="1.20.1290.10">
    <property type="entry name" value="AhpD-like"/>
    <property type="match status" value="1"/>
</dbReference>